<name>A0A0N0VLI0_9HYPH</name>
<dbReference type="EMBL" id="JXMU01000011">
    <property type="protein sequence ID" value="KPB01364.1"/>
    <property type="molecule type" value="Genomic_DNA"/>
</dbReference>
<sequence length="162" mass="18528">MGFPAHPFRDDLDEVYTPPEWTPEHVERLMIEAYMTLLALPRERTGPRGHANAWPEYAATFEDLVAQVDSEQPEKRIIYRPRPTPAEIAQMEIVLAWPIQFLRGYSAEARALCARSLAKAKEMPVKCVARFQCITERQLRNRSHFAARAIANGLIAKNIQIT</sequence>
<protein>
    <submittedName>
        <fullName evidence="1">Uncharacterized protein</fullName>
    </submittedName>
</protein>
<accession>A0A0N0VLI0</accession>
<dbReference type="PATRIC" id="fig|1514904.3.peg.613"/>
<organism evidence="1 2">
    <name type="scientific">Ahrensia marina</name>
    <dbReference type="NCBI Taxonomy" id="1514904"/>
    <lineage>
        <taxon>Bacteria</taxon>
        <taxon>Pseudomonadati</taxon>
        <taxon>Pseudomonadota</taxon>
        <taxon>Alphaproteobacteria</taxon>
        <taxon>Hyphomicrobiales</taxon>
        <taxon>Ahrensiaceae</taxon>
        <taxon>Ahrensia</taxon>
    </lineage>
</organism>
<gene>
    <name evidence="1" type="ORF">SU32_08940</name>
</gene>
<proteinExistence type="predicted"/>
<keyword evidence="2" id="KW-1185">Reference proteome</keyword>
<evidence type="ECO:0000313" key="2">
    <source>
        <dbReference type="Proteomes" id="UP000038011"/>
    </source>
</evidence>
<dbReference type="STRING" id="1514904.SU32_08940"/>
<evidence type="ECO:0000313" key="1">
    <source>
        <dbReference type="EMBL" id="KPB01364.1"/>
    </source>
</evidence>
<dbReference type="OrthoDB" id="7360866at2"/>
<reference evidence="1 2" key="1">
    <citation type="submission" date="2015-01" db="EMBL/GenBank/DDBJ databases">
        <title>Ahrensia donghaiensis sp. nov., a novel dimethylsulphoniopropionate-cleavage bacterium isolated from seawater and emended descriptions of the genus Ahrensia and Ahrensia kielensis.</title>
        <authorList>
            <person name="Liu J."/>
        </authorList>
    </citation>
    <scope>NUCLEOTIDE SEQUENCE [LARGE SCALE GENOMIC DNA]</scope>
    <source>
        <strain evidence="1 2">LZD062</strain>
    </source>
</reference>
<dbReference type="AlphaFoldDB" id="A0A0N0VLI0"/>
<comment type="caution">
    <text evidence="1">The sequence shown here is derived from an EMBL/GenBank/DDBJ whole genome shotgun (WGS) entry which is preliminary data.</text>
</comment>
<dbReference type="Proteomes" id="UP000038011">
    <property type="component" value="Unassembled WGS sequence"/>
</dbReference>
<dbReference type="RefSeq" id="WP_053999008.1">
    <property type="nucleotide sequence ID" value="NZ_JXMU01000011.1"/>
</dbReference>